<keyword evidence="4 10" id="KW-0863">Zinc-finger</keyword>
<keyword evidence="8" id="KW-0804">Transcription</keyword>
<evidence type="ECO:0000313" key="13">
    <source>
        <dbReference type="Proteomes" id="UP000054359"/>
    </source>
</evidence>
<dbReference type="PROSITE" id="PS50157">
    <property type="entry name" value="ZINC_FINGER_C2H2_2"/>
    <property type="match status" value="2"/>
</dbReference>
<accession>A0A087TRX7</accession>
<evidence type="ECO:0000259" key="11">
    <source>
        <dbReference type="PROSITE" id="PS50157"/>
    </source>
</evidence>
<organism evidence="12 13">
    <name type="scientific">Stegodyphus mimosarum</name>
    <name type="common">African social velvet spider</name>
    <dbReference type="NCBI Taxonomy" id="407821"/>
    <lineage>
        <taxon>Eukaryota</taxon>
        <taxon>Metazoa</taxon>
        <taxon>Ecdysozoa</taxon>
        <taxon>Arthropoda</taxon>
        <taxon>Chelicerata</taxon>
        <taxon>Arachnida</taxon>
        <taxon>Araneae</taxon>
        <taxon>Araneomorphae</taxon>
        <taxon>Entelegynae</taxon>
        <taxon>Eresoidea</taxon>
        <taxon>Eresidae</taxon>
        <taxon>Stegodyphus</taxon>
    </lineage>
</organism>
<dbReference type="PANTHER" id="PTHR16515:SF49">
    <property type="entry name" value="GASTRULA ZINC FINGER PROTEIN XLCGF49.1-LIKE-RELATED"/>
    <property type="match status" value="1"/>
</dbReference>
<keyword evidence="7" id="KW-0238">DNA-binding</keyword>
<dbReference type="EMBL" id="KK116477">
    <property type="protein sequence ID" value="KFM67866.1"/>
    <property type="molecule type" value="Genomic_DNA"/>
</dbReference>
<keyword evidence="2" id="KW-0479">Metal-binding</keyword>
<gene>
    <name evidence="12" type="ORF">X975_15896</name>
</gene>
<dbReference type="GO" id="GO:0010468">
    <property type="term" value="P:regulation of gene expression"/>
    <property type="evidence" value="ECO:0007669"/>
    <property type="project" value="TreeGrafter"/>
</dbReference>
<feature type="domain" description="C2H2-type" evidence="11">
    <location>
        <begin position="33"/>
        <end position="60"/>
    </location>
</feature>
<dbReference type="GO" id="GO:0003677">
    <property type="term" value="F:DNA binding"/>
    <property type="evidence" value="ECO:0007669"/>
    <property type="project" value="UniProtKB-KW"/>
</dbReference>
<dbReference type="FunFam" id="3.30.160.60:FF:000448">
    <property type="entry name" value="RE1-silencing transcription factor A"/>
    <property type="match status" value="1"/>
</dbReference>
<dbReference type="Gene3D" id="3.30.160.60">
    <property type="entry name" value="Classic Zinc Finger"/>
    <property type="match status" value="2"/>
</dbReference>
<dbReference type="FunFam" id="3.30.160.60:FF:000325">
    <property type="entry name" value="ZFP90 zinc finger protein"/>
    <property type="match status" value="1"/>
</dbReference>
<dbReference type="PROSITE" id="PS00028">
    <property type="entry name" value="ZINC_FINGER_C2H2_1"/>
    <property type="match status" value="1"/>
</dbReference>
<proteinExistence type="predicted"/>
<evidence type="ECO:0000256" key="2">
    <source>
        <dbReference type="ARBA" id="ARBA00022723"/>
    </source>
</evidence>
<dbReference type="STRING" id="407821.A0A087TRX7"/>
<dbReference type="Proteomes" id="UP000054359">
    <property type="component" value="Unassembled WGS sequence"/>
</dbReference>
<evidence type="ECO:0000256" key="1">
    <source>
        <dbReference type="ARBA" id="ARBA00004123"/>
    </source>
</evidence>
<feature type="domain" description="C2H2-type" evidence="11">
    <location>
        <begin position="61"/>
        <end position="85"/>
    </location>
</feature>
<reference evidence="12 13" key="1">
    <citation type="submission" date="2013-11" db="EMBL/GenBank/DDBJ databases">
        <title>Genome sequencing of Stegodyphus mimosarum.</title>
        <authorList>
            <person name="Bechsgaard J."/>
        </authorList>
    </citation>
    <scope>NUCLEOTIDE SEQUENCE [LARGE SCALE GENOMIC DNA]</scope>
</reference>
<keyword evidence="5" id="KW-0862">Zinc</keyword>
<dbReference type="InterPro" id="IPR050331">
    <property type="entry name" value="Zinc_finger"/>
</dbReference>
<evidence type="ECO:0000256" key="7">
    <source>
        <dbReference type="ARBA" id="ARBA00023125"/>
    </source>
</evidence>
<dbReference type="SUPFAM" id="SSF57667">
    <property type="entry name" value="beta-beta-alpha zinc fingers"/>
    <property type="match status" value="1"/>
</dbReference>
<dbReference type="InterPro" id="IPR013087">
    <property type="entry name" value="Znf_C2H2_type"/>
</dbReference>
<keyword evidence="6" id="KW-0805">Transcription regulation</keyword>
<dbReference type="GO" id="GO:0008270">
    <property type="term" value="F:zinc ion binding"/>
    <property type="evidence" value="ECO:0007669"/>
    <property type="project" value="UniProtKB-KW"/>
</dbReference>
<protein>
    <submittedName>
        <fullName evidence="12">Zinc finger protein 596</fullName>
    </submittedName>
</protein>
<evidence type="ECO:0000256" key="10">
    <source>
        <dbReference type="PROSITE-ProRule" id="PRU00042"/>
    </source>
</evidence>
<keyword evidence="9" id="KW-0539">Nucleus</keyword>
<sequence>MDESNCDGEDETDFNDVLEALMFWNKRSPNKRYQCSVCPYSSNDSSNMRRHKMVHTQERPYGCMFCSKAFNHKVSLERHIRTHFR</sequence>
<evidence type="ECO:0000256" key="8">
    <source>
        <dbReference type="ARBA" id="ARBA00023163"/>
    </source>
</evidence>
<evidence type="ECO:0000313" key="12">
    <source>
        <dbReference type="EMBL" id="KFM67866.1"/>
    </source>
</evidence>
<evidence type="ECO:0000256" key="5">
    <source>
        <dbReference type="ARBA" id="ARBA00022833"/>
    </source>
</evidence>
<keyword evidence="13" id="KW-1185">Reference proteome</keyword>
<dbReference type="PANTHER" id="PTHR16515">
    <property type="entry name" value="PR DOMAIN ZINC FINGER PROTEIN"/>
    <property type="match status" value="1"/>
</dbReference>
<evidence type="ECO:0000256" key="6">
    <source>
        <dbReference type="ARBA" id="ARBA00023015"/>
    </source>
</evidence>
<dbReference type="InterPro" id="IPR036236">
    <property type="entry name" value="Znf_C2H2_sf"/>
</dbReference>
<dbReference type="Pfam" id="PF00096">
    <property type="entry name" value="zf-C2H2"/>
    <property type="match status" value="2"/>
</dbReference>
<evidence type="ECO:0000256" key="4">
    <source>
        <dbReference type="ARBA" id="ARBA00022771"/>
    </source>
</evidence>
<dbReference type="OrthoDB" id="6433887at2759"/>
<comment type="subcellular location">
    <subcellularLocation>
        <location evidence="1">Nucleus</location>
    </subcellularLocation>
</comment>
<feature type="non-terminal residue" evidence="12">
    <location>
        <position position="85"/>
    </location>
</feature>
<evidence type="ECO:0000256" key="9">
    <source>
        <dbReference type="ARBA" id="ARBA00023242"/>
    </source>
</evidence>
<keyword evidence="3" id="KW-0677">Repeat</keyword>
<dbReference type="AlphaFoldDB" id="A0A087TRX7"/>
<dbReference type="SMART" id="SM00355">
    <property type="entry name" value="ZnF_C2H2"/>
    <property type="match status" value="2"/>
</dbReference>
<dbReference type="GO" id="GO:0005634">
    <property type="term" value="C:nucleus"/>
    <property type="evidence" value="ECO:0007669"/>
    <property type="project" value="UniProtKB-SubCell"/>
</dbReference>
<name>A0A087TRX7_STEMI</name>
<evidence type="ECO:0000256" key="3">
    <source>
        <dbReference type="ARBA" id="ARBA00022737"/>
    </source>
</evidence>